<organism evidence="2 5">
    <name type="scientific">Zymobacter palmae</name>
    <dbReference type="NCBI Taxonomy" id="33074"/>
    <lineage>
        <taxon>Bacteria</taxon>
        <taxon>Pseudomonadati</taxon>
        <taxon>Pseudomonadota</taxon>
        <taxon>Gammaproteobacteria</taxon>
        <taxon>Oceanospirillales</taxon>
        <taxon>Halomonadaceae</taxon>
        <taxon>Zymobacter group</taxon>
        <taxon>Zymobacter</taxon>
    </lineage>
</organism>
<evidence type="ECO:0000313" key="2">
    <source>
        <dbReference type="EMBL" id="BBG29896.1"/>
    </source>
</evidence>
<dbReference type="KEGG" id="zpl:ZBT109_1135"/>
<dbReference type="PANTHER" id="PTHR30007">
    <property type="entry name" value="PHP DOMAIN PROTEIN"/>
    <property type="match status" value="1"/>
</dbReference>
<dbReference type="Pfam" id="PF01609">
    <property type="entry name" value="DDE_Tnp_1"/>
    <property type="match status" value="1"/>
</dbReference>
<evidence type="ECO:0000259" key="1">
    <source>
        <dbReference type="Pfam" id="PF01609"/>
    </source>
</evidence>
<dbReference type="EMBL" id="AP018933">
    <property type="protein sequence ID" value="BBG30262.1"/>
    <property type="molecule type" value="Genomic_DNA"/>
</dbReference>
<dbReference type="EMBL" id="AP018933">
    <property type="protein sequence ID" value="BBG30691.1"/>
    <property type="molecule type" value="Genomic_DNA"/>
</dbReference>
<proteinExistence type="predicted"/>
<dbReference type="InterPro" id="IPR002559">
    <property type="entry name" value="Transposase_11"/>
</dbReference>
<dbReference type="GO" id="GO:0003677">
    <property type="term" value="F:DNA binding"/>
    <property type="evidence" value="ECO:0007669"/>
    <property type="project" value="InterPro"/>
</dbReference>
<feature type="domain" description="Transposase IS4-like" evidence="1">
    <location>
        <begin position="2"/>
        <end position="131"/>
    </location>
</feature>
<dbReference type="AlphaFoldDB" id="A0A348HE44"/>
<dbReference type="GO" id="GO:0004803">
    <property type="term" value="F:transposase activity"/>
    <property type="evidence" value="ECO:0007669"/>
    <property type="project" value="InterPro"/>
</dbReference>
<reference evidence="2 5" key="1">
    <citation type="submission" date="2018-09" db="EMBL/GenBank/DDBJ databases">
        <title>Zymobacter palmae IAM14233 (=T109) whole genome analysis.</title>
        <authorList>
            <person name="Yanase H."/>
        </authorList>
    </citation>
    <scope>NUCLEOTIDE SEQUENCE [LARGE SCALE GENOMIC DNA]</scope>
    <source>
        <strain evidence="2 5">IAM14233</strain>
    </source>
</reference>
<keyword evidence="5" id="KW-1185">Reference proteome</keyword>
<dbReference type="KEGG" id="zpl:ZBT109_1502"/>
<evidence type="ECO:0000313" key="5">
    <source>
        <dbReference type="Proteomes" id="UP000267342"/>
    </source>
</evidence>
<name>A0A348HE44_9GAMM</name>
<dbReference type="STRING" id="1123510.GCA_000620025_00719"/>
<dbReference type="PANTHER" id="PTHR30007:SF1">
    <property type="entry name" value="BLR1914 PROTEIN"/>
    <property type="match status" value="1"/>
</dbReference>
<dbReference type="NCBIfam" id="NF033580">
    <property type="entry name" value="transpos_IS5_3"/>
    <property type="match status" value="1"/>
</dbReference>
<sequence>MGCKRHLLTDGNGVPLVVLFSGANMHDSVPLTALLEAIPKLQGTRGRPRHRPNKLHADKAYDYERCREACVVRGISPRIARRGKDSSTRLGRHRWVVERTFAWLNHAKRLAVRYERRLDIYCAFTLLRCAMICFKKLMLGF</sequence>
<dbReference type="EMBL" id="AP018933">
    <property type="protein sequence ID" value="BBG29896.1"/>
    <property type="molecule type" value="Genomic_DNA"/>
</dbReference>
<gene>
    <name evidence="2" type="ORF">ZBT109_1135</name>
    <name evidence="3" type="ORF">ZBT109_1502</name>
    <name evidence="4" type="ORF">ZBT109_1945</name>
</gene>
<accession>A0A348HE44</accession>
<evidence type="ECO:0000313" key="4">
    <source>
        <dbReference type="EMBL" id="BBG30691.1"/>
    </source>
</evidence>
<dbReference type="KEGG" id="zpl:ZBT109_1945"/>
<protein>
    <submittedName>
        <fullName evidence="3">Transposase and inactivated derivatives, IS5</fullName>
    </submittedName>
    <submittedName>
        <fullName evidence="2">Transposase, IS4 family protein</fullName>
    </submittedName>
</protein>
<evidence type="ECO:0000313" key="3">
    <source>
        <dbReference type="EMBL" id="BBG30262.1"/>
    </source>
</evidence>
<dbReference type="Proteomes" id="UP000267342">
    <property type="component" value="Chromosome"/>
</dbReference>
<dbReference type="GO" id="GO:0006313">
    <property type="term" value="P:DNA transposition"/>
    <property type="evidence" value="ECO:0007669"/>
    <property type="project" value="InterPro"/>
</dbReference>